<evidence type="ECO:0000313" key="1">
    <source>
        <dbReference type="EMBL" id="MFC3984565.1"/>
    </source>
</evidence>
<dbReference type="EMBL" id="JBHSBC010000036">
    <property type="protein sequence ID" value="MFC3984565.1"/>
    <property type="molecule type" value="Genomic_DNA"/>
</dbReference>
<gene>
    <name evidence="1" type="ORF">ACFOYY_30820</name>
</gene>
<protein>
    <recommendedName>
        <fullName evidence="3">Secreted protein</fullName>
    </recommendedName>
</protein>
<organism evidence="1 2">
    <name type="scientific">Streptosporangium jomthongense</name>
    <dbReference type="NCBI Taxonomy" id="1193683"/>
    <lineage>
        <taxon>Bacteria</taxon>
        <taxon>Bacillati</taxon>
        <taxon>Actinomycetota</taxon>
        <taxon>Actinomycetes</taxon>
        <taxon>Streptosporangiales</taxon>
        <taxon>Streptosporangiaceae</taxon>
        <taxon>Streptosporangium</taxon>
    </lineage>
</organism>
<dbReference type="Proteomes" id="UP001595698">
    <property type="component" value="Unassembled WGS sequence"/>
</dbReference>
<reference evidence="2" key="1">
    <citation type="journal article" date="2019" name="Int. J. Syst. Evol. Microbiol.">
        <title>The Global Catalogue of Microorganisms (GCM) 10K type strain sequencing project: providing services to taxonomists for standard genome sequencing and annotation.</title>
        <authorList>
            <consortium name="The Broad Institute Genomics Platform"/>
            <consortium name="The Broad Institute Genome Sequencing Center for Infectious Disease"/>
            <person name="Wu L."/>
            <person name="Ma J."/>
        </authorList>
    </citation>
    <scope>NUCLEOTIDE SEQUENCE [LARGE SCALE GENOMIC DNA]</scope>
    <source>
        <strain evidence="2">TBRC 7912</strain>
    </source>
</reference>
<keyword evidence="2" id="KW-1185">Reference proteome</keyword>
<accession>A0ABV8FAR0</accession>
<evidence type="ECO:0000313" key="2">
    <source>
        <dbReference type="Proteomes" id="UP001595698"/>
    </source>
</evidence>
<proteinExistence type="predicted"/>
<comment type="caution">
    <text evidence="1">The sequence shown here is derived from an EMBL/GenBank/DDBJ whole genome shotgun (WGS) entry which is preliminary data.</text>
</comment>
<sequence length="200" mass="20897">MSPSGSSRHTGTRPRGSRVGRALASAALALVPLAAVPAAPQVAHADTAGALAACRRSESADFGIGDFRVYGNGGGGIPQGSNPPNLLQDGDVFLLLSSSYYKVKFDSWPWGPSYPPDGNGVPAPSTGWPYPGSLEYSAILRFNNDPGGWVGPIHQATAFGGCTVWSGPPVRLLFGVNDPNPGDNSGYWSFGFYLYRASTH</sequence>
<name>A0ABV8FAR0_9ACTN</name>
<evidence type="ECO:0008006" key="3">
    <source>
        <dbReference type="Google" id="ProtNLM"/>
    </source>
</evidence>
<dbReference type="RefSeq" id="WP_386194506.1">
    <property type="nucleotide sequence ID" value="NZ_JBHSBC010000036.1"/>
</dbReference>